<proteinExistence type="predicted"/>
<dbReference type="PROSITE" id="PS51120">
    <property type="entry name" value="LDLRB"/>
    <property type="match status" value="1"/>
</dbReference>
<dbReference type="Pfam" id="PF00058">
    <property type="entry name" value="Ldl_recept_b"/>
    <property type="match status" value="1"/>
</dbReference>
<dbReference type="GO" id="GO:0017147">
    <property type="term" value="F:Wnt-protein binding"/>
    <property type="evidence" value="ECO:0007669"/>
    <property type="project" value="TreeGrafter"/>
</dbReference>
<protein>
    <submittedName>
        <fullName evidence="2">Uncharacterized protein</fullName>
    </submittedName>
</protein>
<dbReference type="EMBL" id="UYWY01011179">
    <property type="protein sequence ID" value="VDM34235.1"/>
    <property type="molecule type" value="Genomic_DNA"/>
</dbReference>
<dbReference type="PANTHER" id="PTHR46513:SF13">
    <property type="entry name" value="EGF-LIKE DOMAIN-CONTAINING PROTEIN"/>
    <property type="match status" value="1"/>
</dbReference>
<evidence type="ECO:0000313" key="2">
    <source>
        <dbReference type="EMBL" id="VDM34235.1"/>
    </source>
</evidence>
<reference evidence="2" key="1">
    <citation type="submission" date="2018-11" db="EMBL/GenBank/DDBJ databases">
        <authorList>
            <consortium name="Pathogen Informatics"/>
        </authorList>
    </citation>
    <scope>NUCLEOTIDE SEQUENCE [LARGE SCALE GENOMIC DNA]</scope>
</reference>
<dbReference type="InterPro" id="IPR000033">
    <property type="entry name" value="LDLR_classB_rpt"/>
</dbReference>
<dbReference type="PANTHER" id="PTHR46513">
    <property type="entry name" value="VITELLOGENIN RECEPTOR-LIKE PROTEIN-RELATED-RELATED"/>
    <property type="match status" value="1"/>
</dbReference>
<dbReference type="InterPro" id="IPR011042">
    <property type="entry name" value="6-blade_b-propeller_TolB-like"/>
</dbReference>
<dbReference type="AlphaFoldDB" id="A0A3P7HIW8"/>
<dbReference type="InterPro" id="IPR050778">
    <property type="entry name" value="Cueball_EGF_LRP_Nidogen"/>
</dbReference>
<gene>
    <name evidence="2" type="ORF">TCNE_LOCUS5120</name>
</gene>
<feature type="repeat" description="LDL-receptor class B" evidence="1">
    <location>
        <begin position="27"/>
        <end position="69"/>
    </location>
</feature>
<dbReference type="Gene3D" id="2.120.10.30">
    <property type="entry name" value="TolB, C-terminal domain"/>
    <property type="match status" value="1"/>
</dbReference>
<dbReference type="GO" id="GO:0005886">
    <property type="term" value="C:plasma membrane"/>
    <property type="evidence" value="ECO:0007669"/>
    <property type="project" value="TreeGrafter"/>
</dbReference>
<accession>A0A3P7HIW8</accession>
<dbReference type="SMART" id="SM00135">
    <property type="entry name" value="LY"/>
    <property type="match status" value="2"/>
</dbReference>
<organism evidence="2">
    <name type="scientific">Toxocara canis</name>
    <name type="common">Canine roundworm</name>
    <dbReference type="NCBI Taxonomy" id="6265"/>
    <lineage>
        <taxon>Eukaryota</taxon>
        <taxon>Metazoa</taxon>
        <taxon>Ecdysozoa</taxon>
        <taxon>Nematoda</taxon>
        <taxon>Chromadorea</taxon>
        <taxon>Rhabditida</taxon>
        <taxon>Spirurina</taxon>
        <taxon>Ascaridomorpha</taxon>
        <taxon>Ascaridoidea</taxon>
        <taxon>Toxocaridae</taxon>
        <taxon>Toxocara</taxon>
    </lineage>
</organism>
<dbReference type="GO" id="GO:0060070">
    <property type="term" value="P:canonical Wnt signaling pathway"/>
    <property type="evidence" value="ECO:0007669"/>
    <property type="project" value="TreeGrafter"/>
</dbReference>
<dbReference type="GO" id="GO:0042813">
    <property type="term" value="F:Wnt receptor activity"/>
    <property type="evidence" value="ECO:0007669"/>
    <property type="project" value="TreeGrafter"/>
</dbReference>
<name>A0A3P7HIW8_TOXCA</name>
<dbReference type="SUPFAM" id="SSF63825">
    <property type="entry name" value="YWTD domain"/>
    <property type="match status" value="1"/>
</dbReference>
<evidence type="ECO:0000256" key="1">
    <source>
        <dbReference type="PROSITE-ProRule" id="PRU00461"/>
    </source>
</evidence>
<sequence length="115" mass="13062">MNGTDEKKFLDSVLESPEGIAIDWSSRNVYYADSVKDEIGVATLDGKYQKTLVSEGLVNPRALAIDLRNRHLYYSDWHRESPLIGRVDLDGSNNMPFVNTDLYLPNGLFLMNNCY</sequence>